<dbReference type="InterPro" id="IPR033640">
    <property type="entry name" value="FAR_C"/>
</dbReference>
<evidence type="ECO:0000256" key="1">
    <source>
        <dbReference type="ARBA" id="ARBA00005928"/>
    </source>
</evidence>
<dbReference type="EnsemblMetazoa" id="AALFPA23_009287.R12760">
    <property type="protein sequence ID" value="AALFPA23_009287.P12760"/>
    <property type="gene ID" value="AALFPA23_009287"/>
</dbReference>
<sequence>MDLPILAQVESIANRFHSLKSSVGNDEATNAAAIKSSKAMGKTDLNNNEEDGDKVSVEEEFGETYEIRPFYEGKNIFVTGGTGFLGKVLIEKLLRSCDGIKHIYILLRPKRGLTSEQRYREFIKHPAFDRLRAKAPYVLEKMVCIGGDITMPQLGLSEMDRQLLVENVNIVFHVAATVRFNEGLKEAAVLNAIGTQRILDLCVKMFNLQSVVHVSTAYSNPSRREIDEVVYPPTMNADSFIQCVNILPGDVINALSEKLQGSHPNTYTLTKSIAEQLVSEYSSQLPICIVRPSIVTGSVKEPYPGWVDNVYGITGIMMEIGRGTISSIMCDQDCVMDVIPVDIVCNTLIAAAWENAMTMSNPIRVYNCTSGPINPIKWYKYGEITQKWAIKNPTKYVMLYPGFQYRTNRIIHKIVELFLHFLPAYLFDIVMRMQGSKPIMAKIAKRFQKAADTGEFFAMHQWDFKSDNMKQLMRKVQRAKDGEEFDFDMTNMSWDSYLEQYMLGIRKFVLKDDLDSMAKARRKIRQLYWIRVFLMMAVLYLVYHFFLKRIFF</sequence>
<dbReference type="Gene3D" id="3.40.50.720">
    <property type="entry name" value="NAD(P)-binding Rossmann-like Domain"/>
    <property type="match status" value="1"/>
</dbReference>
<dbReference type="Pfam" id="PF03015">
    <property type="entry name" value="Sterile"/>
    <property type="match status" value="1"/>
</dbReference>
<dbReference type="GeneID" id="109414688"/>
<evidence type="ECO:0000259" key="6">
    <source>
        <dbReference type="Pfam" id="PF07993"/>
    </source>
</evidence>
<evidence type="ECO:0000256" key="2">
    <source>
        <dbReference type="ARBA" id="ARBA00022516"/>
    </source>
</evidence>
<dbReference type="RefSeq" id="XP_062700714.1">
    <property type="nucleotide sequence ID" value="XM_062844730.1"/>
</dbReference>
<evidence type="ECO:0000313" key="8">
    <source>
        <dbReference type="Proteomes" id="UP000069940"/>
    </source>
</evidence>
<dbReference type="InterPro" id="IPR026055">
    <property type="entry name" value="FAR"/>
</dbReference>
<dbReference type="CDD" id="cd05236">
    <property type="entry name" value="FAR-N_SDR_e"/>
    <property type="match status" value="1"/>
</dbReference>
<name>A0ABM1YHU9_AEDAL</name>
<comment type="catalytic activity">
    <reaction evidence="4">
        <text>a long-chain fatty acyl-CoA + 2 NADPH + 2 H(+) = a long-chain primary fatty alcohol + 2 NADP(+) + CoA</text>
        <dbReference type="Rhea" id="RHEA:52716"/>
        <dbReference type="ChEBI" id="CHEBI:15378"/>
        <dbReference type="ChEBI" id="CHEBI:57287"/>
        <dbReference type="ChEBI" id="CHEBI:57783"/>
        <dbReference type="ChEBI" id="CHEBI:58349"/>
        <dbReference type="ChEBI" id="CHEBI:77396"/>
        <dbReference type="ChEBI" id="CHEBI:83139"/>
        <dbReference type="EC" id="1.2.1.84"/>
    </reaction>
</comment>
<dbReference type="PANTHER" id="PTHR11011:SF107">
    <property type="entry name" value="FATTY ACYL-COA REDUCTASE"/>
    <property type="match status" value="1"/>
</dbReference>
<reference evidence="7" key="2">
    <citation type="submission" date="2025-05" db="UniProtKB">
        <authorList>
            <consortium name="EnsemblMetazoa"/>
        </authorList>
    </citation>
    <scope>IDENTIFICATION</scope>
    <source>
        <strain evidence="7">Foshan</strain>
    </source>
</reference>
<dbReference type="EC" id="1.2.1.84" evidence="4"/>
<dbReference type="CDD" id="cd09071">
    <property type="entry name" value="FAR_C"/>
    <property type="match status" value="1"/>
</dbReference>
<keyword evidence="4" id="KW-0560">Oxidoreductase</keyword>
<organism evidence="7 8">
    <name type="scientific">Aedes albopictus</name>
    <name type="common">Asian tiger mosquito</name>
    <name type="synonym">Stegomyia albopicta</name>
    <dbReference type="NCBI Taxonomy" id="7160"/>
    <lineage>
        <taxon>Eukaryota</taxon>
        <taxon>Metazoa</taxon>
        <taxon>Ecdysozoa</taxon>
        <taxon>Arthropoda</taxon>
        <taxon>Hexapoda</taxon>
        <taxon>Insecta</taxon>
        <taxon>Pterygota</taxon>
        <taxon>Neoptera</taxon>
        <taxon>Endopterygota</taxon>
        <taxon>Diptera</taxon>
        <taxon>Nematocera</taxon>
        <taxon>Culicoidea</taxon>
        <taxon>Culicidae</taxon>
        <taxon>Culicinae</taxon>
        <taxon>Aedini</taxon>
        <taxon>Aedes</taxon>
        <taxon>Stegomyia</taxon>
    </lineage>
</organism>
<comment type="similarity">
    <text evidence="1 4">Belongs to the fatty acyl-CoA reductase family.</text>
</comment>
<proteinExistence type="inferred from homology"/>
<evidence type="ECO:0000259" key="5">
    <source>
        <dbReference type="Pfam" id="PF03015"/>
    </source>
</evidence>
<feature type="domain" description="Fatty acyl-CoA reductase C-terminal" evidence="5">
    <location>
        <begin position="419"/>
        <end position="512"/>
    </location>
</feature>
<keyword evidence="8" id="KW-1185">Reference proteome</keyword>
<evidence type="ECO:0000256" key="3">
    <source>
        <dbReference type="ARBA" id="ARBA00023098"/>
    </source>
</evidence>
<keyword evidence="2 4" id="KW-0444">Lipid biosynthesis</keyword>
<feature type="domain" description="Thioester reductase (TE)" evidence="6">
    <location>
        <begin position="78"/>
        <end position="347"/>
    </location>
</feature>
<dbReference type="EnsemblMetazoa" id="AALFPA23_009287.R12761">
    <property type="protein sequence ID" value="AALFPA23_009287.P12761"/>
    <property type="gene ID" value="AALFPA23_009287"/>
</dbReference>
<reference evidence="8" key="1">
    <citation type="journal article" date="2015" name="Proc. Natl. Acad. Sci. U.S.A.">
        <title>Genome sequence of the Asian Tiger mosquito, Aedes albopictus, reveals insights into its biology, genetics, and evolution.</title>
        <authorList>
            <person name="Chen X.G."/>
            <person name="Jiang X."/>
            <person name="Gu J."/>
            <person name="Xu M."/>
            <person name="Wu Y."/>
            <person name="Deng Y."/>
            <person name="Zhang C."/>
            <person name="Bonizzoni M."/>
            <person name="Dermauw W."/>
            <person name="Vontas J."/>
            <person name="Armbruster P."/>
            <person name="Huang X."/>
            <person name="Yang Y."/>
            <person name="Zhang H."/>
            <person name="He W."/>
            <person name="Peng H."/>
            <person name="Liu Y."/>
            <person name="Wu K."/>
            <person name="Chen J."/>
            <person name="Lirakis M."/>
            <person name="Topalis P."/>
            <person name="Van Leeuwen T."/>
            <person name="Hall A.B."/>
            <person name="Jiang X."/>
            <person name="Thorpe C."/>
            <person name="Mueller R.L."/>
            <person name="Sun C."/>
            <person name="Waterhouse R.M."/>
            <person name="Yan G."/>
            <person name="Tu Z.J."/>
            <person name="Fang X."/>
            <person name="James A.A."/>
        </authorList>
    </citation>
    <scope>NUCLEOTIDE SEQUENCE [LARGE SCALE GENOMIC DNA]</scope>
    <source>
        <strain evidence="8">Foshan</strain>
    </source>
</reference>
<keyword evidence="4" id="KW-0812">Transmembrane</keyword>
<comment type="function">
    <text evidence="4">Catalyzes the reduction of fatty acyl-CoA to fatty alcohols.</text>
</comment>
<dbReference type="PANTHER" id="PTHR11011">
    <property type="entry name" value="MALE STERILITY PROTEIN 2-RELATED"/>
    <property type="match status" value="1"/>
</dbReference>
<dbReference type="SUPFAM" id="SSF51735">
    <property type="entry name" value="NAD(P)-binding Rossmann-fold domains"/>
    <property type="match status" value="1"/>
</dbReference>
<dbReference type="Proteomes" id="UP000069940">
    <property type="component" value="Unassembled WGS sequence"/>
</dbReference>
<keyword evidence="4" id="KW-0521">NADP</keyword>
<dbReference type="InterPro" id="IPR036291">
    <property type="entry name" value="NAD(P)-bd_dom_sf"/>
</dbReference>
<accession>A0ABM1YHU9</accession>
<keyword evidence="3 4" id="KW-0443">Lipid metabolism</keyword>
<keyword evidence="4" id="KW-0472">Membrane</keyword>
<dbReference type="InterPro" id="IPR013120">
    <property type="entry name" value="FAR_NAD-bd"/>
</dbReference>
<keyword evidence="4" id="KW-1133">Transmembrane helix</keyword>
<evidence type="ECO:0000313" key="7">
    <source>
        <dbReference type="EnsemblMetazoa" id="AALFPA23_009287.P12761"/>
    </source>
</evidence>
<evidence type="ECO:0000256" key="4">
    <source>
        <dbReference type="RuleBase" id="RU363097"/>
    </source>
</evidence>
<dbReference type="Pfam" id="PF07993">
    <property type="entry name" value="NAD_binding_4"/>
    <property type="match status" value="1"/>
</dbReference>
<dbReference type="RefSeq" id="XP_062700715.1">
    <property type="nucleotide sequence ID" value="XM_062844731.1"/>
</dbReference>
<protein>
    <recommendedName>
        <fullName evidence="4">Fatty acyl-CoA reductase</fullName>
        <ecNumber evidence="4">1.2.1.84</ecNumber>
    </recommendedName>
</protein>
<feature type="transmembrane region" description="Helical" evidence="4">
    <location>
        <begin position="527"/>
        <end position="546"/>
    </location>
</feature>